<comment type="caution">
    <text evidence="2">The sequence shown here is derived from an EMBL/GenBank/DDBJ whole genome shotgun (WGS) entry which is preliminary data.</text>
</comment>
<evidence type="ECO:0000313" key="2">
    <source>
        <dbReference type="EMBL" id="KAK8891687.1"/>
    </source>
</evidence>
<organism evidence="2 3">
    <name type="scientific">Tritrichomonas musculus</name>
    <dbReference type="NCBI Taxonomy" id="1915356"/>
    <lineage>
        <taxon>Eukaryota</taxon>
        <taxon>Metamonada</taxon>
        <taxon>Parabasalia</taxon>
        <taxon>Tritrichomonadida</taxon>
        <taxon>Tritrichomonadidae</taxon>
        <taxon>Tritrichomonas</taxon>
    </lineage>
</organism>
<gene>
    <name evidence="2" type="ORF">M9Y10_028907</name>
</gene>
<dbReference type="InterPro" id="IPR025504">
    <property type="entry name" value="GLUCM_C"/>
</dbReference>
<dbReference type="Gene3D" id="3.90.1640.20">
    <property type="entry name" value="TON_0340"/>
    <property type="match status" value="1"/>
</dbReference>
<reference evidence="2 3" key="1">
    <citation type="submission" date="2024-04" db="EMBL/GenBank/DDBJ databases">
        <title>Tritrichomonas musculus Genome.</title>
        <authorList>
            <person name="Alves-Ferreira E."/>
            <person name="Grigg M."/>
            <person name="Lorenzi H."/>
            <person name="Galac M."/>
        </authorList>
    </citation>
    <scope>NUCLEOTIDE SEQUENCE [LARGE SCALE GENOMIC DNA]</scope>
    <source>
        <strain evidence="2 3">EAF2021</strain>
    </source>
</reference>
<keyword evidence="3" id="KW-1185">Reference proteome</keyword>
<proteinExistence type="predicted"/>
<accession>A0ABR2KLA4</accession>
<dbReference type="PANTHER" id="PTHR32022">
    <property type="entry name" value="D-GLUTAMATE CYCLASE, MITOCHONDRIAL"/>
    <property type="match status" value="1"/>
</dbReference>
<dbReference type="PANTHER" id="PTHR32022:SF10">
    <property type="entry name" value="D-GLUTAMATE CYCLASE, MITOCHONDRIAL"/>
    <property type="match status" value="1"/>
</dbReference>
<feature type="domain" description="D-glutamate cyclase-like C-terminal" evidence="1">
    <location>
        <begin position="10"/>
        <end position="276"/>
    </location>
</feature>
<dbReference type="EMBL" id="JAPFFF010000004">
    <property type="protein sequence ID" value="KAK8891687.1"/>
    <property type="molecule type" value="Genomic_DNA"/>
</dbReference>
<sequence>MENHDYYSLLENEIFKDLGYRGIETMWQKGSLREAAFAILKRDKILPSYILTGFCCMFNRCETDGPLGSSVLCSTLRALGYNATLLTDSYSEPVVRAAAFTNPILSKDNPSDITEISFIVSVERPGRSKKTYDFRTMSARDISHCTAPIDLLFPLEGHTKKEYLTIGIGDGGNEVGTGNISDEVCKYVKNGEDICTSICADILIMAGVSNWGALALAAALVIASKNTEAASVFIEQCNKQPEILQKMIDAGSFDGCTGKKELSIDNMMYDKEHLSVTLSLISIVKEAFQLSD</sequence>
<evidence type="ECO:0000313" key="3">
    <source>
        <dbReference type="Proteomes" id="UP001470230"/>
    </source>
</evidence>
<protein>
    <recommendedName>
        <fullName evidence="1">D-glutamate cyclase-like C-terminal domain-containing protein</fullName>
    </recommendedName>
</protein>
<dbReference type="Pfam" id="PF14336">
    <property type="entry name" value="GLUCM-like_C"/>
    <property type="match status" value="1"/>
</dbReference>
<name>A0ABR2KLA4_9EUKA</name>
<evidence type="ECO:0000259" key="1">
    <source>
        <dbReference type="Pfam" id="PF14336"/>
    </source>
</evidence>
<dbReference type="Proteomes" id="UP001470230">
    <property type="component" value="Unassembled WGS sequence"/>
</dbReference>